<dbReference type="STRING" id="6182.A0A4Z2D318"/>
<gene>
    <name evidence="3" type="ORF">EWB00_005075</name>
</gene>
<organism evidence="3 4">
    <name type="scientific">Schistosoma japonicum</name>
    <name type="common">Blood fluke</name>
    <dbReference type="NCBI Taxonomy" id="6182"/>
    <lineage>
        <taxon>Eukaryota</taxon>
        <taxon>Metazoa</taxon>
        <taxon>Spiralia</taxon>
        <taxon>Lophotrochozoa</taxon>
        <taxon>Platyhelminthes</taxon>
        <taxon>Trematoda</taxon>
        <taxon>Digenea</taxon>
        <taxon>Strigeidida</taxon>
        <taxon>Schistosomatoidea</taxon>
        <taxon>Schistosomatidae</taxon>
        <taxon>Schistosoma</taxon>
    </lineage>
</organism>
<protein>
    <submittedName>
        <fullName evidence="3">Transcription factor 20 isoform 1</fullName>
    </submittedName>
</protein>
<evidence type="ECO:0000313" key="4">
    <source>
        <dbReference type="Proteomes" id="UP000311919"/>
    </source>
</evidence>
<feature type="compositionally biased region" description="Polar residues" evidence="1">
    <location>
        <begin position="167"/>
        <end position="180"/>
    </location>
</feature>
<keyword evidence="4" id="KW-1185">Reference proteome</keyword>
<evidence type="ECO:0000313" key="3">
    <source>
        <dbReference type="EMBL" id="TNN10808.1"/>
    </source>
</evidence>
<feature type="transmembrane region" description="Helical" evidence="2">
    <location>
        <begin position="697"/>
        <end position="716"/>
    </location>
</feature>
<feature type="compositionally biased region" description="Low complexity" evidence="1">
    <location>
        <begin position="111"/>
        <end position="129"/>
    </location>
</feature>
<feature type="compositionally biased region" description="Basic residues" evidence="1">
    <location>
        <begin position="302"/>
        <end position="322"/>
    </location>
</feature>
<accession>A0A4Z2D318</accession>
<proteinExistence type="predicted"/>
<dbReference type="EMBL" id="SKCS01000338">
    <property type="protein sequence ID" value="TNN10808.1"/>
    <property type="molecule type" value="Genomic_DNA"/>
</dbReference>
<feature type="region of interest" description="Disordered" evidence="1">
    <location>
        <begin position="102"/>
        <end position="202"/>
    </location>
</feature>
<evidence type="ECO:0000256" key="2">
    <source>
        <dbReference type="SAM" id="Phobius"/>
    </source>
</evidence>
<feature type="compositionally biased region" description="Low complexity" evidence="1">
    <location>
        <begin position="190"/>
        <end position="202"/>
    </location>
</feature>
<keyword evidence="2" id="KW-1133">Transmembrane helix</keyword>
<sequence length="764" mass="82186">MNDSSTRNSSVGKNSELTSNVMHNSLRVLNSSCSVSTAAHVLENRLNYPSNTTNHGFLYSGNGFNKSVSTFSTCSLDSGFPNLSVSMGQNLIADYSQYNSCGSSPPPPALSPVSSSPTHANNNQNNQPSSPSPPIIVAEIRGPSSISSHSASEKSSHAKGASKIKSQHAQILNKPPNSSFPRVVNDHFMSSSSSSSSSTSSSSILNEASHAANGLPILEKISIVLGSPKRQVGENSAVRANNTDSPLKNDDLKLPKLVLENHIHLSNNRENCLEKLDDSLKVDSHAVTEDTKLNILSEKSKVATKRKAPARSKRRPKSRKIRGGSDSDFEPFSHSQADGSRGRADARALIRRVQQKVSIKKSLAAVTSDTPGGTSADIAMRRKYLESPFLCLCQAGKTVSSLMQTSNDFTKYTCIPSGSKVICSGATTATDNELIYMNSSFSAHIINPALRDLSTQQVNGNISTHSTMPISCPFNANLRGSETIKDDKHDTGIESRSILAGIAYRPSGPLRARDYQFPISVNPKSLWICAFCGEDNNYTELGCLYGPYWLTESDMKQLPSEIVYSPTNECQPSDTVSQPNSPTAPISRRAKSIEKAIRSGVITSTTTRSAAAQGRPTVANTGVLRLVIKSSNNAANNQSLTKNSLNASEVNNKASSGRHRVGSNGEVWFHFECVLWAPGTYINGNGVVGGLGEALQLALNVVSFSFCLCMFVFGLIKYINTVVNVVYICVEYFGKVASSELNGLVVNRSSAQISENKLWGFLHK</sequence>
<reference evidence="3 4" key="1">
    <citation type="submission" date="2019-03" db="EMBL/GenBank/DDBJ databases">
        <title>An improved genome assembly of the fluke Schistosoma japonicum.</title>
        <authorList>
            <person name="Hu W."/>
            <person name="Luo F."/>
            <person name="Yin M."/>
            <person name="Mo X."/>
            <person name="Sun C."/>
            <person name="Wu Q."/>
            <person name="Zhu B."/>
            <person name="Xiang M."/>
            <person name="Wang J."/>
            <person name="Wang Y."/>
            <person name="Zhang T."/>
            <person name="Xu B."/>
            <person name="Zheng H."/>
            <person name="Feng Z."/>
        </authorList>
    </citation>
    <scope>NUCLEOTIDE SEQUENCE [LARGE SCALE GENOMIC DNA]</scope>
    <source>
        <strain evidence="3">HuSjv2</strain>
        <tissue evidence="3">Worms</tissue>
    </source>
</reference>
<evidence type="ECO:0000256" key="1">
    <source>
        <dbReference type="SAM" id="MobiDB-lite"/>
    </source>
</evidence>
<name>A0A4Z2D318_SCHJA</name>
<dbReference type="AlphaFoldDB" id="A0A4Z2D318"/>
<feature type="region of interest" description="Disordered" evidence="1">
    <location>
        <begin position="298"/>
        <end position="344"/>
    </location>
</feature>
<keyword evidence="2" id="KW-0812">Transmembrane</keyword>
<dbReference type="Proteomes" id="UP000311919">
    <property type="component" value="Unassembled WGS sequence"/>
</dbReference>
<keyword evidence="2" id="KW-0472">Membrane</keyword>
<comment type="caution">
    <text evidence="3">The sequence shown here is derived from an EMBL/GenBank/DDBJ whole genome shotgun (WGS) entry which is preliminary data.</text>
</comment>
<dbReference type="OrthoDB" id="10029243at2759"/>